<comment type="caution">
    <text evidence="11">The sequence shown here is derived from an EMBL/GenBank/DDBJ whole genome shotgun (WGS) entry which is preliminary data.</text>
</comment>
<dbReference type="GO" id="GO:0051607">
    <property type="term" value="P:defense response to virus"/>
    <property type="evidence" value="ECO:0007669"/>
    <property type="project" value="UniProtKB-KW"/>
</dbReference>
<keyword evidence="4" id="KW-0479">Metal-binding</keyword>
<accession>A0A7K0FLW3</accession>
<organism evidence="11 12">
    <name type="scientific">Pedobacter puniceum</name>
    <dbReference type="NCBI Taxonomy" id="2666136"/>
    <lineage>
        <taxon>Bacteria</taxon>
        <taxon>Pseudomonadati</taxon>
        <taxon>Bacteroidota</taxon>
        <taxon>Sphingobacteriia</taxon>
        <taxon>Sphingobacteriales</taxon>
        <taxon>Sphingobacteriaceae</taxon>
        <taxon>Pedobacter</taxon>
    </lineage>
</organism>
<dbReference type="Proteomes" id="UP000462931">
    <property type="component" value="Unassembled WGS sequence"/>
</dbReference>
<evidence type="ECO:0000256" key="4">
    <source>
        <dbReference type="ARBA" id="ARBA00022723"/>
    </source>
</evidence>
<evidence type="ECO:0000256" key="6">
    <source>
        <dbReference type="ARBA" id="ARBA00022918"/>
    </source>
</evidence>
<evidence type="ECO:0000256" key="3">
    <source>
        <dbReference type="ARBA" id="ARBA00022695"/>
    </source>
</evidence>
<dbReference type="InterPro" id="IPR043502">
    <property type="entry name" value="DNA/RNA_pol_sf"/>
</dbReference>
<dbReference type="PANTHER" id="PTHR34047">
    <property type="entry name" value="NUCLEAR INTRON MATURASE 1, MITOCHONDRIAL-RELATED"/>
    <property type="match status" value="1"/>
</dbReference>
<evidence type="ECO:0000256" key="8">
    <source>
        <dbReference type="ARBA" id="ARBA00034120"/>
    </source>
</evidence>
<dbReference type="Pfam" id="PF00078">
    <property type="entry name" value="RVT_1"/>
    <property type="match status" value="1"/>
</dbReference>
<comment type="similarity">
    <text evidence="8">Belongs to the bacterial reverse transcriptase family.</text>
</comment>
<evidence type="ECO:0000313" key="11">
    <source>
        <dbReference type="EMBL" id="MRX46210.1"/>
    </source>
</evidence>
<keyword evidence="12" id="KW-1185">Reference proteome</keyword>
<dbReference type="InterPro" id="IPR030931">
    <property type="entry name" value="Group_II_RT_mat"/>
</dbReference>
<feature type="domain" description="Reverse transcriptase" evidence="10">
    <location>
        <begin position="44"/>
        <end position="272"/>
    </location>
</feature>
<dbReference type="InterPro" id="IPR051083">
    <property type="entry name" value="GrpII_Intron_Splice-Mob/Def"/>
</dbReference>
<dbReference type="CDD" id="cd01651">
    <property type="entry name" value="RT_G2_intron"/>
    <property type="match status" value="1"/>
</dbReference>
<dbReference type="PANTHER" id="PTHR34047:SF8">
    <property type="entry name" value="PROTEIN YKFC"/>
    <property type="match status" value="1"/>
</dbReference>
<dbReference type="AlphaFoldDB" id="A0A7K0FLW3"/>
<keyword evidence="2 11" id="KW-0808">Transferase</keyword>
<evidence type="ECO:0000256" key="9">
    <source>
        <dbReference type="ARBA" id="ARBA00048173"/>
    </source>
</evidence>
<evidence type="ECO:0000256" key="1">
    <source>
        <dbReference type="ARBA" id="ARBA00012493"/>
    </source>
</evidence>
<dbReference type="PRINTS" id="PR00866">
    <property type="entry name" value="RNADNAPOLMS"/>
</dbReference>
<dbReference type="InterPro" id="IPR000477">
    <property type="entry name" value="RT_dom"/>
</dbReference>
<dbReference type="GO" id="GO:0003723">
    <property type="term" value="F:RNA binding"/>
    <property type="evidence" value="ECO:0007669"/>
    <property type="project" value="InterPro"/>
</dbReference>
<dbReference type="PROSITE" id="PS50878">
    <property type="entry name" value="RT_POL"/>
    <property type="match status" value="1"/>
</dbReference>
<evidence type="ECO:0000256" key="7">
    <source>
        <dbReference type="ARBA" id="ARBA00023118"/>
    </source>
</evidence>
<evidence type="ECO:0000256" key="5">
    <source>
        <dbReference type="ARBA" id="ARBA00022842"/>
    </source>
</evidence>
<keyword evidence="3 11" id="KW-0548">Nucleotidyltransferase</keyword>
<dbReference type="Pfam" id="PF08388">
    <property type="entry name" value="GIIM"/>
    <property type="match status" value="1"/>
</dbReference>
<dbReference type="NCBIfam" id="TIGR04416">
    <property type="entry name" value="group_II_RT_mat"/>
    <property type="match status" value="1"/>
</dbReference>
<evidence type="ECO:0000256" key="2">
    <source>
        <dbReference type="ARBA" id="ARBA00022679"/>
    </source>
</evidence>
<gene>
    <name evidence="11" type="primary">ltrA</name>
    <name evidence="11" type="ORF">GJJ64_03320</name>
</gene>
<evidence type="ECO:0000259" key="10">
    <source>
        <dbReference type="PROSITE" id="PS50878"/>
    </source>
</evidence>
<dbReference type="GO" id="GO:0046872">
    <property type="term" value="F:metal ion binding"/>
    <property type="evidence" value="ECO:0007669"/>
    <property type="project" value="UniProtKB-KW"/>
</dbReference>
<dbReference type="InterPro" id="IPR013597">
    <property type="entry name" value="Mat_intron_G2"/>
</dbReference>
<evidence type="ECO:0000313" key="12">
    <source>
        <dbReference type="Proteomes" id="UP000462931"/>
    </source>
</evidence>
<proteinExistence type="inferred from homology"/>
<dbReference type="RefSeq" id="WP_154286329.1">
    <property type="nucleotide sequence ID" value="NZ_WKJI01000001.1"/>
</dbReference>
<comment type="catalytic activity">
    <reaction evidence="9">
        <text>DNA(n) + a 2'-deoxyribonucleoside 5'-triphosphate = DNA(n+1) + diphosphate</text>
        <dbReference type="Rhea" id="RHEA:22508"/>
        <dbReference type="Rhea" id="RHEA-COMP:17339"/>
        <dbReference type="Rhea" id="RHEA-COMP:17340"/>
        <dbReference type="ChEBI" id="CHEBI:33019"/>
        <dbReference type="ChEBI" id="CHEBI:61560"/>
        <dbReference type="ChEBI" id="CHEBI:173112"/>
        <dbReference type="EC" id="2.7.7.49"/>
    </reaction>
</comment>
<dbReference type="EC" id="2.7.7.49" evidence="1"/>
<dbReference type="SUPFAM" id="SSF56672">
    <property type="entry name" value="DNA/RNA polymerases"/>
    <property type="match status" value="1"/>
</dbReference>
<keyword evidence="6 11" id="KW-0695">RNA-directed DNA polymerase</keyword>
<dbReference type="EMBL" id="WKJI01000001">
    <property type="protein sequence ID" value="MRX46210.1"/>
    <property type="molecule type" value="Genomic_DNA"/>
</dbReference>
<protein>
    <recommendedName>
        <fullName evidence="1">RNA-directed DNA polymerase</fullName>
        <ecNumber evidence="1">2.7.7.49</ecNumber>
    </recommendedName>
</protein>
<reference evidence="11 12" key="1">
    <citation type="submission" date="2019-11" db="EMBL/GenBank/DDBJ databases">
        <authorList>
            <person name="Cheng Q."/>
            <person name="Yang Z."/>
        </authorList>
    </citation>
    <scope>NUCLEOTIDE SEQUENCE [LARGE SCALE GENOMIC DNA]</scope>
    <source>
        <strain evidence="11 12">HX-22-1</strain>
    </source>
</reference>
<sequence>MIAQVLRPQNLQKALQQVIANKGSAGIDGLKTTDLKSYVQKHREALLERIKENKYLPQSILGVEIPKGGGKLRLLGIPTVVDRLLQQAVSQVLTPKFEHEFHENSYGFRPYKNARTAVGKAWSNIHEGYSHIVAIDLETFFDEVDHCLLLNLIYQKVKCPLTLRLIRKWLRAPIQINGKLVKRSKGVPQGSPLSPLLSNILLGELDKELERRKLRFVRYADDFSIYCKLPSDAKLASKAITKYLVNKLKLKVNKSKSGIVKPSNFTILGFTFVSTYQKGVKGQYQLTVGEKAWAKLKEKLKEVTRKTSPKSLSERINKINEITRGWLTYFKGSSIAGKLRDMDGWLRNRLRYCIWTDWKKPERKRKNLIRLGVDADHAYAWSRTRKGGWRIAQSPILNTTITIKRLKQKGYIPMLEIYTKLNPSVYEPPYTRTVRTVV</sequence>
<dbReference type="InterPro" id="IPR000123">
    <property type="entry name" value="Reverse_transcriptase_msDNA"/>
</dbReference>
<name>A0A7K0FLW3_9SPHI</name>
<keyword evidence="5" id="KW-0460">Magnesium</keyword>
<keyword evidence="7" id="KW-0051">Antiviral defense</keyword>
<dbReference type="GO" id="GO:0003964">
    <property type="term" value="F:RNA-directed DNA polymerase activity"/>
    <property type="evidence" value="ECO:0007669"/>
    <property type="project" value="UniProtKB-KW"/>
</dbReference>